<keyword evidence="1" id="KW-0677">Repeat</keyword>
<proteinExistence type="predicted"/>
<evidence type="ECO:0000259" key="2">
    <source>
        <dbReference type="Pfam" id="PF24883"/>
    </source>
</evidence>
<name>A0A090CPN4_PODAN</name>
<accession>A0A090CPN4</accession>
<dbReference type="GO" id="GO:0003824">
    <property type="term" value="F:catalytic activity"/>
    <property type="evidence" value="ECO:0007669"/>
    <property type="project" value="InterPro"/>
</dbReference>
<dbReference type="GO" id="GO:0009116">
    <property type="term" value="P:nucleoside metabolic process"/>
    <property type="evidence" value="ECO:0007669"/>
    <property type="project" value="InterPro"/>
</dbReference>
<evidence type="ECO:0000313" key="4">
    <source>
        <dbReference type="Proteomes" id="UP000001197"/>
    </source>
</evidence>
<dbReference type="SUPFAM" id="SSF53167">
    <property type="entry name" value="Purine and uridine phosphorylases"/>
    <property type="match status" value="1"/>
</dbReference>
<evidence type="ECO:0000313" key="3">
    <source>
        <dbReference type="EMBL" id="CDP28184.1"/>
    </source>
</evidence>
<dbReference type="AlphaFoldDB" id="A0A090CPN4"/>
<organism evidence="3 4">
    <name type="scientific">Podospora anserina (strain S / ATCC MYA-4624 / DSM 980 / FGSC 10383)</name>
    <name type="common">Pleurage anserina</name>
    <dbReference type="NCBI Taxonomy" id="515849"/>
    <lineage>
        <taxon>Eukaryota</taxon>
        <taxon>Fungi</taxon>
        <taxon>Dikarya</taxon>
        <taxon>Ascomycota</taxon>
        <taxon>Pezizomycotina</taxon>
        <taxon>Sordariomycetes</taxon>
        <taxon>Sordariomycetidae</taxon>
        <taxon>Sordariales</taxon>
        <taxon>Podosporaceae</taxon>
        <taxon>Podospora</taxon>
        <taxon>Podospora anserina</taxon>
    </lineage>
</organism>
<dbReference type="Pfam" id="PF24883">
    <property type="entry name" value="NPHP3_N"/>
    <property type="match status" value="1"/>
</dbReference>
<protein>
    <recommendedName>
        <fullName evidence="2">Nephrocystin 3-like N-terminal domain-containing protein</fullName>
    </recommendedName>
</protein>
<dbReference type="InParanoid" id="A0A090CPN4"/>
<reference evidence="4" key="2">
    <citation type="journal article" date="2014" name="Genetics">
        <title>Maintaining two mating types: Structure of the mating type locus and its role in heterokaryosis in Podospora anserina.</title>
        <authorList>
            <person name="Grognet P."/>
            <person name="Bidard F."/>
            <person name="Kuchly C."/>
            <person name="Tong L.C.H."/>
            <person name="Coppin E."/>
            <person name="Benkhali J.A."/>
            <person name="Couloux A."/>
            <person name="Wincker P."/>
            <person name="Debuchy R."/>
            <person name="Silar P."/>
        </authorList>
    </citation>
    <scope>GENOME REANNOTATION</scope>
    <source>
        <strain evidence="4">S / ATCC MYA-4624 / DSM 980 / FGSC 10383</strain>
    </source>
</reference>
<sequence length="442" mass="49451">MEAPGMQQLSLQHLISPCPLPLLGGKSRPQEQEQLLGDVAISDGILQHDLGRKLVGRFVPETKLLEPGVEIRGVLVKLRTEQAWELLQTDVASNLEVLKGKIWSSGYPGTRWDSLFRSDYLHKNRGEEKCEECAGDDGVCMRSIEMTCQQLGCNETETVIRRRLDYQSGSIIHIGRVGSGDTVMRLGKDRDEIVERDGIIAFEMEGAGVWETFPNCLVIKGICDYAHRHKNKQSQGYAAATATAVAKSFLRSRKAGNFPAEAHGLLDVLFTTPYLDRKNRNPDVVQADPGCGKSVLAKHLVEDVIPTTTARKTCYFLFKDDVEDQKTMNSALSCVLHQLYLILRASRAHAPEQNRSMPDLSFILTSRPLQAIRREFQLRDSPGSSVIHLRGESQEEIQKISDEINIFIRARVQSVPHRTYLWAHLILDLIEKAADIDKVGDG</sequence>
<dbReference type="InterPro" id="IPR053137">
    <property type="entry name" value="NLR-like"/>
</dbReference>
<dbReference type="Gene3D" id="3.40.50.1580">
    <property type="entry name" value="Nucleoside phosphorylase domain"/>
    <property type="match status" value="1"/>
</dbReference>
<reference evidence="3 4" key="1">
    <citation type="journal article" date="2008" name="Genome Biol.">
        <title>The genome sequence of the model ascomycete fungus Podospora anserina.</title>
        <authorList>
            <person name="Espagne E."/>
            <person name="Lespinet O."/>
            <person name="Malagnac F."/>
            <person name="Da Silva C."/>
            <person name="Jaillon O."/>
            <person name="Porcel B.M."/>
            <person name="Couloux A."/>
            <person name="Aury J.-M."/>
            <person name="Segurens B."/>
            <person name="Poulain J."/>
            <person name="Anthouard V."/>
            <person name="Grossetete S."/>
            <person name="Khalili H."/>
            <person name="Coppin E."/>
            <person name="Dequard-Chablat M."/>
            <person name="Picard M."/>
            <person name="Contamine V."/>
            <person name="Arnaise S."/>
            <person name="Bourdais A."/>
            <person name="Berteaux-Lecellier V."/>
            <person name="Gautheret D."/>
            <person name="de Vries R.P."/>
            <person name="Battaglia E."/>
            <person name="Coutinho P.M."/>
            <person name="Danchin E.G.J."/>
            <person name="Henrissat B."/>
            <person name="El Khoury R."/>
            <person name="Sainsard-Chanet A."/>
            <person name="Boivin A."/>
            <person name="Pinan-Lucarre B."/>
            <person name="Sellem C.H."/>
            <person name="Debuchy R."/>
            <person name="Wincker P."/>
            <person name="Weissenbach J."/>
            <person name="Silar P."/>
        </authorList>
    </citation>
    <scope>NUCLEOTIDE SEQUENCE [LARGE SCALE GENOMIC DNA]</scope>
    <source>
        <strain evidence="4">S / ATCC MYA-4624 / DSM 980 / FGSC 10383</strain>
    </source>
</reference>
<dbReference type="PANTHER" id="PTHR46082:SF6">
    <property type="entry name" value="AAA+ ATPASE DOMAIN-CONTAINING PROTEIN-RELATED"/>
    <property type="match status" value="1"/>
</dbReference>
<dbReference type="InterPro" id="IPR035994">
    <property type="entry name" value="Nucleoside_phosphorylase_sf"/>
</dbReference>
<evidence type="ECO:0000256" key="1">
    <source>
        <dbReference type="ARBA" id="ARBA00022737"/>
    </source>
</evidence>
<dbReference type="Proteomes" id="UP000001197">
    <property type="component" value="Chromosome 4"/>
</dbReference>
<keyword evidence="4" id="KW-1185">Reference proteome</keyword>
<dbReference type="EMBL" id="FO904939">
    <property type="protein sequence ID" value="CDP28184.1"/>
    <property type="molecule type" value="Genomic_DNA"/>
</dbReference>
<dbReference type="PANTHER" id="PTHR46082">
    <property type="entry name" value="ATP/GTP-BINDING PROTEIN-RELATED"/>
    <property type="match status" value="1"/>
</dbReference>
<dbReference type="InterPro" id="IPR056884">
    <property type="entry name" value="NPHP3-like_N"/>
</dbReference>
<feature type="domain" description="Nephrocystin 3-like N-terminal" evidence="2">
    <location>
        <begin position="285"/>
        <end position="353"/>
    </location>
</feature>